<sequence>MIIKTCRAGAARATLLVLALVLGPASACDAQSGPSQAALSERNFSRVVDLDGQPTLRVSCEYVGKTPGDPADYISGHDYRRVDTDFYRLTLENLSANPLIIERVDYRLETGSITGEQAADATSLRRTWGTNVIAPGARISRGNNMVWSKASRNRLWKTYQFRIDDEDKSNRTFAVAVSLVYRR</sequence>
<protein>
    <submittedName>
        <fullName evidence="2">Uncharacterized protein</fullName>
    </submittedName>
</protein>
<feature type="chain" id="PRO_5014940356" evidence="1">
    <location>
        <begin position="28"/>
        <end position="183"/>
    </location>
</feature>
<gene>
    <name evidence="2" type="ORF">THSYN_13720</name>
</gene>
<keyword evidence="1" id="KW-0732">Signal</keyword>
<dbReference type="AlphaFoldDB" id="A0A2K8UA34"/>
<evidence type="ECO:0000313" key="3">
    <source>
        <dbReference type="Proteomes" id="UP000232638"/>
    </source>
</evidence>
<evidence type="ECO:0000313" key="2">
    <source>
        <dbReference type="EMBL" id="AUB81911.1"/>
    </source>
</evidence>
<keyword evidence="3" id="KW-1185">Reference proteome</keyword>
<organism evidence="2 3">
    <name type="scientific">Candidatus Thiodictyon syntrophicum</name>
    <dbReference type="NCBI Taxonomy" id="1166950"/>
    <lineage>
        <taxon>Bacteria</taxon>
        <taxon>Pseudomonadati</taxon>
        <taxon>Pseudomonadota</taxon>
        <taxon>Gammaproteobacteria</taxon>
        <taxon>Chromatiales</taxon>
        <taxon>Chromatiaceae</taxon>
        <taxon>Thiodictyon</taxon>
    </lineage>
</organism>
<reference evidence="2 3" key="1">
    <citation type="submission" date="2017-03" db="EMBL/GenBank/DDBJ databases">
        <title>Complete genome sequence of Candidatus 'Thiodictyon syntrophicum' sp. nov. strain Cad16T, a photolithoautotroph purple sulfur bacterium isolated from an alpine meromictic lake.</title>
        <authorList>
            <person name="Luedin S.M."/>
            <person name="Pothier J.F."/>
            <person name="Danza F."/>
            <person name="Storelli N."/>
            <person name="Wittwer M."/>
            <person name="Tonolla M."/>
        </authorList>
    </citation>
    <scope>NUCLEOTIDE SEQUENCE [LARGE SCALE GENOMIC DNA]</scope>
    <source>
        <strain evidence="2 3">Cad16T</strain>
    </source>
</reference>
<accession>A0A2K8UA34</accession>
<proteinExistence type="predicted"/>
<evidence type="ECO:0000256" key="1">
    <source>
        <dbReference type="SAM" id="SignalP"/>
    </source>
</evidence>
<dbReference type="KEGG" id="tsy:THSYN_13720"/>
<dbReference type="Proteomes" id="UP000232638">
    <property type="component" value="Chromosome"/>
</dbReference>
<dbReference type="EMBL" id="CP020370">
    <property type="protein sequence ID" value="AUB81911.1"/>
    <property type="molecule type" value="Genomic_DNA"/>
</dbReference>
<feature type="signal peptide" evidence="1">
    <location>
        <begin position="1"/>
        <end position="27"/>
    </location>
</feature>
<name>A0A2K8UA34_9GAMM</name>